<protein>
    <recommendedName>
        <fullName evidence="2">Protein kinase domain-containing protein</fullName>
    </recommendedName>
</protein>
<feature type="transmembrane region" description="Helical" evidence="1">
    <location>
        <begin position="35"/>
        <end position="54"/>
    </location>
</feature>
<dbReference type="InterPro" id="IPR000719">
    <property type="entry name" value="Prot_kinase_dom"/>
</dbReference>
<proteinExistence type="predicted"/>
<dbReference type="Proteomes" id="UP001320148">
    <property type="component" value="Chromosome"/>
</dbReference>
<dbReference type="SUPFAM" id="SSF56112">
    <property type="entry name" value="Protein kinase-like (PK-like)"/>
    <property type="match status" value="1"/>
</dbReference>
<evidence type="ECO:0000259" key="2">
    <source>
        <dbReference type="PROSITE" id="PS50011"/>
    </source>
</evidence>
<feature type="domain" description="Protein kinase" evidence="2">
    <location>
        <begin position="245"/>
        <end position="670"/>
    </location>
</feature>
<organism evidence="3 4">
    <name type="scientific">Desulfoluna limicola</name>
    <dbReference type="NCBI Taxonomy" id="2810562"/>
    <lineage>
        <taxon>Bacteria</taxon>
        <taxon>Pseudomonadati</taxon>
        <taxon>Thermodesulfobacteriota</taxon>
        <taxon>Desulfobacteria</taxon>
        <taxon>Desulfobacterales</taxon>
        <taxon>Desulfolunaceae</taxon>
        <taxon>Desulfoluna</taxon>
    </lineage>
</organism>
<feature type="transmembrane region" description="Helical" evidence="1">
    <location>
        <begin position="61"/>
        <end position="78"/>
    </location>
</feature>
<reference evidence="3 4" key="1">
    <citation type="submission" date="2021-02" db="EMBL/GenBank/DDBJ databases">
        <title>Complete genome of Desulfoluna sp. strain ASN36.</title>
        <authorList>
            <person name="Takahashi A."/>
            <person name="Kojima H."/>
            <person name="Fukui M."/>
        </authorList>
    </citation>
    <scope>NUCLEOTIDE SEQUENCE [LARGE SCALE GENOMIC DNA]</scope>
    <source>
        <strain evidence="3 4">ASN36</strain>
    </source>
</reference>
<evidence type="ECO:0000256" key="1">
    <source>
        <dbReference type="SAM" id="Phobius"/>
    </source>
</evidence>
<accession>A0ABM7PG51</accession>
<evidence type="ECO:0000313" key="3">
    <source>
        <dbReference type="EMBL" id="BCS96301.1"/>
    </source>
</evidence>
<keyword evidence="1" id="KW-0812">Transmembrane</keyword>
<dbReference type="Gene3D" id="1.10.510.10">
    <property type="entry name" value="Transferase(Phosphotransferase) domain 1"/>
    <property type="match status" value="1"/>
</dbReference>
<keyword evidence="1" id="KW-0472">Membrane</keyword>
<keyword evidence="1" id="KW-1133">Transmembrane helix</keyword>
<dbReference type="InterPro" id="IPR011009">
    <property type="entry name" value="Kinase-like_dom_sf"/>
</dbReference>
<keyword evidence="4" id="KW-1185">Reference proteome</keyword>
<dbReference type="PROSITE" id="PS50011">
    <property type="entry name" value="PROTEIN_KINASE_DOM"/>
    <property type="match status" value="1"/>
</dbReference>
<dbReference type="RefSeq" id="WP_236892629.1">
    <property type="nucleotide sequence ID" value="NZ_AP024488.1"/>
</dbReference>
<dbReference type="EMBL" id="AP024488">
    <property type="protein sequence ID" value="BCS96301.1"/>
    <property type="molecule type" value="Genomic_DNA"/>
</dbReference>
<sequence length="773" mass="87343">MKAFKRIFVLFLLLAVAVSLFPEKTDALGRLADHWLRAIAESLTFFVLFVYHDAPVTEEGMAFFLVVALAFSGLWFALSTAPVKTNKQVGLRENTAPEPLDGDVVAEAAYRYVEEDVVRHFLEIYRDQLGARPDAPVRFEPVEGLKATLGKIYELGVMTGGEWHTRRLTIGPLGEAGAQRSFTWFVIYDRYIVVKIPPKPLTDYSAYIKELVYGNSLAARLSPTECVVPNVTVIMDLLAANRNTSLSASEIEKGHVGRLSVNRNFQKHLMIGPSFAFFMDLSRYYFLSQVLNDIHISQKSIEDEIVGHPHIIWDLNDFEGRYGKDEAPLCGKIVDVFEIFEGEVNRLLVQFGISTSLPIFSVRSWFIQYLAGRKNPTTDQNLSAAFMDELNTLATLAMAEQAEVVSSYRKMIHDYLFARNIVKTRAMICSIVTNLLDLLAGLNKRYIAIRDIKPDNLLIAGNPENYPSFLTSPTEFKIGIIDVETAAYLSMGEHGRIDQPLLGGTPKYATPSNLFTNEVIREQFGEVARILRLQDWYATAALTFKVVTGKDLFEDSAQLIPEVLRILTAAQADSGPEVYEYVSRIYFKKALGELEQKLAEHKEILTGFQIIVLRKNQKTLKTEVDFCKMGLEARVEQLVEAQSLFQGEKNTDTLKRASAEQVARLIASWKKRENKTDRERMRVVEAVRFLRMLHGYKVQYEGVAKFAARFNEEGMKVSAARLIHAMFHTVFYSMYTRVWGELEGAEGFEAREEVCEQTLERTIDAGPQAAASR</sequence>
<gene>
    <name evidence="3" type="ORF">DSLASN_19330</name>
</gene>
<evidence type="ECO:0000313" key="4">
    <source>
        <dbReference type="Proteomes" id="UP001320148"/>
    </source>
</evidence>
<name>A0ABM7PG51_9BACT</name>